<evidence type="ECO:0000256" key="1">
    <source>
        <dbReference type="SAM" id="MobiDB-lite"/>
    </source>
</evidence>
<feature type="compositionally biased region" description="Basic and acidic residues" evidence="1">
    <location>
        <begin position="1"/>
        <end position="16"/>
    </location>
</feature>
<dbReference type="AlphaFoldDB" id="A0A5E4Q8M9"/>
<name>A0A5E4Q8M9_9NEOP</name>
<dbReference type="PANTHER" id="PTHR16524:SF2">
    <property type="entry name" value="CELL DEATH REGULATOR AVEN"/>
    <property type="match status" value="1"/>
</dbReference>
<dbReference type="GO" id="GO:0010972">
    <property type="term" value="P:negative regulation of G2/M transition of mitotic cell cycle"/>
    <property type="evidence" value="ECO:0007669"/>
    <property type="project" value="TreeGrafter"/>
</dbReference>
<feature type="region of interest" description="Disordered" evidence="1">
    <location>
        <begin position="1"/>
        <end position="55"/>
    </location>
</feature>
<dbReference type="InterPro" id="IPR026187">
    <property type="entry name" value="Aven"/>
</dbReference>
<keyword evidence="3" id="KW-1185">Reference proteome</keyword>
<evidence type="ECO:0000313" key="2">
    <source>
        <dbReference type="EMBL" id="VVC94642.1"/>
    </source>
</evidence>
<dbReference type="Proteomes" id="UP000324832">
    <property type="component" value="Unassembled WGS sequence"/>
</dbReference>
<accession>A0A5E4Q8M9</accession>
<sequence length="368" mass="43020">MSEKKWKSKEKDEPKDQRKRHGRRQKVDDDIDKKNKGQTQPLKEMKSEPPPPEFFQNLKRETDEILKITEEVNSKYKNKEIKSNWAKYEMHIESYDEIEERENLGADYETLALAPISLGGHFKFKYEKSWDTEAHPSIYDKHFDGFINTKTFKEALLTIPFYERNSIDVSIFTESDIQKMNNRTSMFKQNYKIHEPPPPPDFSDSKKQIILDIKNTSQQADKEIRNTEEIKNKSKKSSCDISDENLSIIIREEENIVIPKEELISDIKLEENERIEPSKLNATVINDDSGFNSVLEDLINKETTVINDHSGFNIVLEDLIKKDADLSKEIEITLDNTVNHEDNDKKTGIETSDKVDLEKWLDEFLDTN</sequence>
<feature type="compositionally biased region" description="Basic and acidic residues" evidence="1">
    <location>
        <begin position="25"/>
        <end position="35"/>
    </location>
</feature>
<organism evidence="2 3">
    <name type="scientific">Leptidea sinapis</name>
    <dbReference type="NCBI Taxonomy" id="189913"/>
    <lineage>
        <taxon>Eukaryota</taxon>
        <taxon>Metazoa</taxon>
        <taxon>Ecdysozoa</taxon>
        <taxon>Arthropoda</taxon>
        <taxon>Hexapoda</taxon>
        <taxon>Insecta</taxon>
        <taxon>Pterygota</taxon>
        <taxon>Neoptera</taxon>
        <taxon>Endopterygota</taxon>
        <taxon>Lepidoptera</taxon>
        <taxon>Glossata</taxon>
        <taxon>Ditrysia</taxon>
        <taxon>Papilionoidea</taxon>
        <taxon>Pieridae</taxon>
        <taxon>Dismorphiinae</taxon>
        <taxon>Leptidea</taxon>
    </lineage>
</organism>
<gene>
    <name evidence="2" type="ORF">LSINAPIS_LOCUS6545</name>
</gene>
<reference evidence="2 3" key="1">
    <citation type="submission" date="2017-07" db="EMBL/GenBank/DDBJ databases">
        <authorList>
            <person name="Talla V."/>
            <person name="Backstrom N."/>
        </authorList>
    </citation>
    <scope>NUCLEOTIDE SEQUENCE [LARGE SCALE GENOMIC DNA]</scope>
</reference>
<dbReference type="PANTHER" id="PTHR16524">
    <property type="entry name" value="CELL DEATH REGULATOR AVEN"/>
    <property type="match status" value="1"/>
</dbReference>
<protein>
    <submittedName>
        <fullName evidence="2">Uncharacterized protein</fullName>
    </submittedName>
</protein>
<evidence type="ECO:0000313" key="3">
    <source>
        <dbReference type="Proteomes" id="UP000324832"/>
    </source>
</evidence>
<proteinExistence type="predicted"/>
<dbReference type="EMBL" id="FZQP02002081">
    <property type="protein sequence ID" value="VVC94642.1"/>
    <property type="molecule type" value="Genomic_DNA"/>
</dbReference>